<feature type="region of interest" description="Disordered" evidence="4">
    <location>
        <begin position="597"/>
        <end position="630"/>
    </location>
</feature>
<dbReference type="InterPro" id="IPR003690">
    <property type="entry name" value="MTERF"/>
</dbReference>
<comment type="caution">
    <text evidence="5">The sequence shown here is derived from an EMBL/GenBank/DDBJ whole genome shotgun (WGS) entry which is preliminary data.</text>
</comment>
<keyword evidence="3" id="KW-0809">Transit peptide</keyword>
<dbReference type="InterPro" id="IPR038538">
    <property type="entry name" value="MTERF_sf"/>
</dbReference>
<name>A0A834YWY7_TETSI</name>
<gene>
    <name evidence="5" type="ORF">HHK36_019855</name>
</gene>
<feature type="compositionally biased region" description="Low complexity" evidence="4">
    <location>
        <begin position="597"/>
        <end position="610"/>
    </location>
</feature>
<dbReference type="GO" id="GO:0006353">
    <property type="term" value="P:DNA-templated transcription termination"/>
    <property type="evidence" value="ECO:0007669"/>
    <property type="project" value="UniProtKB-KW"/>
</dbReference>
<evidence type="ECO:0000256" key="4">
    <source>
        <dbReference type="SAM" id="MobiDB-lite"/>
    </source>
</evidence>
<dbReference type="GO" id="GO:0003676">
    <property type="term" value="F:nucleic acid binding"/>
    <property type="evidence" value="ECO:0007669"/>
    <property type="project" value="InterPro"/>
</dbReference>
<dbReference type="OMA" id="HISHNSP"/>
<evidence type="ECO:0000313" key="6">
    <source>
        <dbReference type="Proteomes" id="UP000655225"/>
    </source>
</evidence>
<evidence type="ECO:0000313" key="5">
    <source>
        <dbReference type="EMBL" id="KAF8395900.1"/>
    </source>
</evidence>
<dbReference type="Gene3D" id="1.25.70.10">
    <property type="entry name" value="Transcription termination factor 3, mitochondrial"/>
    <property type="match status" value="2"/>
</dbReference>
<dbReference type="Pfam" id="PF02536">
    <property type="entry name" value="mTERF"/>
    <property type="match status" value="2"/>
</dbReference>
<dbReference type="SMART" id="SM00733">
    <property type="entry name" value="Mterf"/>
    <property type="match status" value="5"/>
</dbReference>
<dbReference type="OrthoDB" id="764594at2759"/>
<keyword evidence="2" id="KW-0805">Transcription regulation</keyword>
<protein>
    <submittedName>
        <fullName evidence="5">Uncharacterized protein</fullName>
    </submittedName>
</protein>
<dbReference type="PANTHER" id="PTHR13068">
    <property type="entry name" value="CGI-12 PROTEIN-RELATED"/>
    <property type="match status" value="1"/>
</dbReference>
<evidence type="ECO:0000256" key="2">
    <source>
        <dbReference type="ARBA" id="ARBA00022472"/>
    </source>
</evidence>
<keyword evidence="6" id="KW-1185">Reference proteome</keyword>
<evidence type="ECO:0000256" key="1">
    <source>
        <dbReference type="ARBA" id="ARBA00007692"/>
    </source>
</evidence>
<comment type="similarity">
    <text evidence="1">Belongs to the mTERF family.</text>
</comment>
<dbReference type="AlphaFoldDB" id="A0A834YWY7"/>
<dbReference type="Proteomes" id="UP000655225">
    <property type="component" value="Unassembled WGS sequence"/>
</dbReference>
<evidence type="ECO:0000256" key="3">
    <source>
        <dbReference type="ARBA" id="ARBA00022946"/>
    </source>
</evidence>
<reference evidence="5 6" key="1">
    <citation type="submission" date="2020-04" db="EMBL/GenBank/DDBJ databases">
        <title>Plant Genome Project.</title>
        <authorList>
            <person name="Zhang R.-G."/>
        </authorList>
    </citation>
    <scope>NUCLEOTIDE SEQUENCE [LARGE SCALE GENOMIC DNA]</scope>
    <source>
        <strain evidence="5">YNK0</strain>
        <tissue evidence="5">Leaf</tissue>
    </source>
</reference>
<dbReference type="FunFam" id="1.25.70.10:FF:000019">
    <property type="entry name" value="mTERF family protein"/>
    <property type="match status" value="1"/>
</dbReference>
<keyword evidence="2" id="KW-0806">Transcription termination</keyword>
<accession>A0A834YWY7</accession>
<sequence length="756" mass="85450">MFAQLNYLSVSPDVFEKSLSLQKNLSFNFLKSQSFYSSRYFHSAKSSHSESNPSSSSLVAPRITRVARTEAQDVLFNYLHSTRNLHYVDAEHISKNSPTFLQNLLSKVENEQEISRSLSRFLRYNPINEFEPFFESLGLTPSELLSLLPRDLMFLSDDDIMLENFHVLCNYGIPRIKIGKIYVEEREMFRYDYGTLASKLRSYEELGLSKPTVIKLVSCCPSLLIGGINREFVSVLEKMKGLGIENDSIGRFLSDKSTYNWNRMLDTMGFLDKLGYSEEDMGKLLKTHPAFLFEGSGNKIYALVARLLKLGLKMSEILSLFLQHPQILAGKFAINLWRALHFLSEIRMETKEIANIVRTHTHLLCSCSLKGPRTVLKNLKVGRDKFCQIIKEDPHKLFSLALKSRIISIDQVAHEDSRQLVEKTAFLSRLGYIENSDEMTKALKQFRGKGDQLQERFDCLLHAGLDYHVVSNMIKLAPPVLNQTKDVIERKIDYLRNHLCYPLESLVAFPTYLCYDLERIELRFSMYVWLRERGAAKPRLSLNTDKSVCIKLVPDLSSMKIELQHPACDQKHENVYCPIELLANSAEDCDPATDAFKSSTGESSSIFGSKPDCSISKTENGASSQSSNDIIENNSIQYGSRSIETSNVGKCLSETSTSSKEQQSLDSVSVNAGTNLDAVVQVDSEIEDGSQIYTEGICSSSMPFQELGDSFTDRVSLVENCVDEDIGIHNSDSSSVLVVSDSLVCKRSRFTQLYIR</sequence>
<dbReference type="EMBL" id="JABCRI010000013">
    <property type="protein sequence ID" value="KAF8395900.1"/>
    <property type="molecule type" value="Genomic_DNA"/>
</dbReference>
<dbReference type="PANTHER" id="PTHR13068:SF103">
    <property type="entry name" value="MITOCHONDRIAL TRANSCRIPTION TERMINATION FACTOR FAMILY PROTEIN"/>
    <property type="match status" value="1"/>
</dbReference>
<keyword evidence="2" id="KW-0804">Transcription</keyword>
<feature type="compositionally biased region" description="Polar residues" evidence="4">
    <location>
        <begin position="615"/>
        <end position="630"/>
    </location>
</feature>
<organism evidence="5 6">
    <name type="scientific">Tetracentron sinense</name>
    <name type="common">Spur-leaf</name>
    <dbReference type="NCBI Taxonomy" id="13715"/>
    <lineage>
        <taxon>Eukaryota</taxon>
        <taxon>Viridiplantae</taxon>
        <taxon>Streptophyta</taxon>
        <taxon>Embryophyta</taxon>
        <taxon>Tracheophyta</taxon>
        <taxon>Spermatophyta</taxon>
        <taxon>Magnoliopsida</taxon>
        <taxon>Trochodendrales</taxon>
        <taxon>Trochodendraceae</taxon>
        <taxon>Tetracentron</taxon>
    </lineage>
</organism>
<proteinExistence type="inferred from homology"/>